<evidence type="ECO:0000259" key="2">
    <source>
        <dbReference type="Pfam" id="PF00535"/>
    </source>
</evidence>
<feature type="domain" description="Glycosyltransferase 2-like" evidence="2">
    <location>
        <begin position="3"/>
        <end position="110"/>
    </location>
</feature>
<dbReference type="RefSeq" id="WP_069432033.1">
    <property type="nucleotide sequence ID" value="NZ_MEHA01000022.1"/>
</dbReference>
<comment type="caution">
    <text evidence="3">The sequence shown here is derived from an EMBL/GenBank/DDBJ whole genome shotgun (WGS) entry which is preliminary data.</text>
</comment>
<dbReference type="Proteomes" id="UP000094271">
    <property type="component" value="Unassembled WGS sequence"/>
</dbReference>
<dbReference type="InterPro" id="IPR029044">
    <property type="entry name" value="Nucleotide-diphossugar_trans"/>
</dbReference>
<dbReference type="SUPFAM" id="SSF53448">
    <property type="entry name" value="Nucleotide-diphospho-sugar transferases"/>
    <property type="match status" value="1"/>
</dbReference>
<reference evidence="3 4" key="1">
    <citation type="submission" date="2016-08" db="EMBL/GenBank/DDBJ databases">
        <authorList>
            <person name="Seilhamer J.J."/>
        </authorList>
    </citation>
    <scope>NUCLEOTIDE SEQUENCE [LARGE SCALE GENOMIC DNA]</scope>
    <source>
        <strain evidence="3 4">NML150140-1</strain>
    </source>
</reference>
<dbReference type="OrthoDB" id="9810303at2"/>
<proteinExistence type="predicted"/>
<gene>
    <name evidence="3" type="ORF">BEI59_23965</name>
</gene>
<dbReference type="Gene3D" id="3.90.550.10">
    <property type="entry name" value="Spore Coat Polysaccharide Biosynthesis Protein SpsA, Chain A"/>
    <property type="match status" value="1"/>
</dbReference>
<name>A0A1E3UE97_9FIRM</name>
<keyword evidence="1" id="KW-0472">Membrane</keyword>
<dbReference type="CDD" id="cd00761">
    <property type="entry name" value="Glyco_tranf_GTA_type"/>
    <property type="match status" value="1"/>
</dbReference>
<sequence>MITVLTPTYNRASFLPGLYNSLIRQINKSFVWLIIDDGSIDCTRKIVEEWQKENLISIRYIYKTNGGKHTALNTGIAYVKTELTFIVDSDDLLPENSIDIILQYHSKYKDMEGLCGYSFLRYYPDGKVNEAYFPQDELIDTYVNARINAGIEGDKAEVFYTEILRKFPFPVFKGEKFVPEDLIWIQMSGPYKMVHINRCVYISEYLNDGLTRSGKKMKMKSPMAMTKRAELYLNSKSINVKTKCKMILLYIIYGHVAKFSNKELLKRLGVKGMYLLAFFPGMLLYYFWKKQYGVENEKITD</sequence>
<dbReference type="InterPro" id="IPR001173">
    <property type="entry name" value="Glyco_trans_2-like"/>
</dbReference>
<organism evidence="3 4">
    <name type="scientific">Eisenbergiella tayi</name>
    <dbReference type="NCBI Taxonomy" id="1432052"/>
    <lineage>
        <taxon>Bacteria</taxon>
        <taxon>Bacillati</taxon>
        <taxon>Bacillota</taxon>
        <taxon>Clostridia</taxon>
        <taxon>Lachnospirales</taxon>
        <taxon>Lachnospiraceae</taxon>
        <taxon>Eisenbergiella</taxon>
    </lineage>
</organism>
<keyword evidence="1" id="KW-0812">Transmembrane</keyword>
<accession>A0A1E3UE97</accession>
<evidence type="ECO:0000313" key="3">
    <source>
        <dbReference type="EMBL" id="ODR46806.1"/>
    </source>
</evidence>
<dbReference type="PANTHER" id="PTHR22916">
    <property type="entry name" value="GLYCOSYLTRANSFERASE"/>
    <property type="match status" value="1"/>
</dbReference>
<dbReference type="PANTHER" id="PTHR22916:SF3">
    <property type="entry name" value="UDP-GLCNAC:BETAGAL BETA-1,3-N-ACETYLGLUCOSAMINYLTRANSFERASE-LIKE PROTEIN 1"/>
    <property type="match status" value="1"/>
</dbReference>
<evidence type="ECO:0000256" key="1">
    <source>
        <dbReference type="SAM" id="Phobius"/>
    </source>
</evidence>
<dbReference type="AlphaFoldDB" id="A0A1E3UE97"/>
<dbReference type="GO" id="GO:0016758">
    <property type="term" value="F:hexosyltransferase activity"/>
    <property type="evidence" value="ECO:0007669"/>
    <property type="project" value="UniProtKB-ARBA"/>
</dbReference>
<dbReference type="EMBL" id="MEHA01000022">
    <property type="protein sequence ID" value="ODR46806.1"/>
    <property type="molecule type" value="Genomic_DNA"/>
</dbReference>
<evidence type="ECO:0000313" key="4">
    <source>
        <dbReference type="Proteomes" id="UP000094271"/>
    </source>
</evidence>
<protein>
    <recommendedName>
        <fullName evidence="2">Glycosyltransferase 2-like domain-containing protein</fullName>
    </recommendedName>
</protein>
<dbReference type="Pfam" id="PF00535">
    <property type="entry name" value="Glycos_transf_2"/>
    <property type="match status" value="1"/>
</dbReference>
<feature type="transmembrane region" description="Helical" evidence="1">
    <location>
        <begin position="268"/>
        <end position="288"/>
    </location>
</feature>
<keyword evidence="1" id="KW-1133">Transmembrane helix</keyword>